<evidence type="ECO:0000313" key="2">
    <source>
        <dbReference type="EMBL" id="MBC8433964.1"/>
    </source>
</evidence>
<feature type="chain" id="PRO_5035160048" description="DUF2845 domain-containing protein" evidence="1">
    <location>
        <begin position="31"/>
        <end position="128"/>
    </location>
</feature>
<protein>
    <recommendedName>
        <fullName evidence="4">DUF2845 domain-containing protein</fullName>
    </recommendedName>
</protein>
<feature type="signal peptide" evidence="1">
    <location>
        <begin position="1"/>
        <end position="30"/>
    </location>
</feature>
<comment type="caution">
    <text evidence="2">The sequence shown here is derived from an EMBL/GenBank/DDBJ whole genome shotgun (WGS) entry which is preliminary data.</text>
</comment>
<sequence length="128" mass="14370">MGIKKDGGKMKALGRIIVCFMLVMPAAAQALENEPYQRLEFSTSFQICQTGPQRALEQRGIKVTRDKDDLVRRTVRAYGGDYVRKGETATFTLNGKTYQDFTIEIVEGKYLLIKTHDGTFYLGVVGKP</sequence>
<gene>
    <name evidence="2" type="ORF">H8D96_18790</name>
</gene>
<evidence type="ECO:0000256" key="1">
    <source>
        <dbReference type="SAM" id="SignalP"/>
    </source>
</evidence>
<evidence type="ECO:0008006" key="4">
    <source>
        <dbReference type="Google" id="ProtNLM"/>
    </source>
</evidence>
<dbReference type="EMBL" id="JACNIG010000361">
    <property type="protein sequence ID" value="MBC8433964.1"/>
    <property type="molecule type" value="Genomic_DNA"/>
</dbReference>
<dbReference type="AlphaFoldDB" id="A0A8J6NV81"/>
<keyword evidence="1" id="KW-0732">Signal</keyword>
<dbReference type="Proteomes" id="UP000605201">
    <property type="component" value="Unassembled WGS sequence"/>
</dbReference>
<accession>A0A8J6NV81</accession>
<evidence type="ECO:0000313" key="3">
    <source>
        <dbReference type="Proteomes" id="UP000605201"/>
    </source>
</evidence>
<reference evidence="2 3" key="1">
    <citation type="submission" date="2020-08" db="EMBL/GenBank/DDBJ databases">
        <title>Bridging the membrane lipid divide: bacteria of the FCB group superphylum have the potential to synthesize archaeal ether lipids.</title>
        <authorList>
            <person name="Villanueva L."/>
            <person name="Von Meijenfeldt F.A.B."/>
            <person name="Westbye A.B."/>
            <person name="Yadav S."/>
            <person name="Hopmans E.C."/>
            <person name="Dutilh B.E."/>
            <person name="Sinninghe Damste J.S."/>
        </authorList>
    </citation>
    <scope>NUCLEOTIDE SEQUENCE [LARGE SCALE GENOMIC DNA]</scope>
    <source>
        <strain evidence="2">NIOZ-UU17</strain>
    </source>
</reference>
<organism evidence="2 3">
    <name type="scientific">Candidatus Desulfatibia vada</name>
    <dbReference type="NCBI Taxonomy" id="2841696"/>
    <lineage>
        <taxon>Bacteria</taxon>
        <taxon>Pseudomonadati</taxon>
        <taxon>Thermodesulfobacteriota</taxon>
        <taxon>Desulfobacteria</taxon>
        <taxon>Desulfobacterales</taxon>
        <taxon>Desulfobacterales incertae sedis</taxon>
        <taxon>Candidatus Desulfatibia</taxon>
    </lineage>
</organism>
<name>A0A8J6NV81_9BACT</name>
<proteinExistence type="predicted"/>